<evidence type="ECO:0008006" key="3">
    <source>
        <dbReference type="Google" id="ProtNLM"/>
    </source>
</evidence>
<dbReference type="Pfam" id="PF08922">
    <property type="entry name" value="DUF1905"/>
    <property type="match status" value="1"/>
</dbReference>
<sequence length="144" mass="15489">MRFESIVELGGKTATGIRVPAEVVEGLGSHRRPPVQVTVGGHTYRTTVAPMSGAYFVPLSAENRAAAGVAAGDRVTVDIELDTEPRMVEVPADLAEALARVPAARDRFRALSYSRQRAHVLSVEGAKTPETRARRVVKVLDELS</sequence>
<evidence type="ECO:0000313" key="2">
    <source>
        <dbReference type="Proteomes" id="UP001428817"/>
    </source>
</evidence>
<gene>
    <name evidence="1" type="ORF">GCM10023321_02420</name>
</gene>
<dbReference type="EMBL" id="BAABJP010000001">
    <property type="protein sequence ID" value="GAA5145087.1"/>
    <property type="molecule type" value="Genomic_DNA"/>
</dbReference>
<organism evidence="1 2">
    <name type="scientific">Pseudonocardia eucalypti</name>
    <dbReference type="NCBI Taxonomy" id="648755"/>
    <lineage>
        <taxon>Bacteria</taxon>
        <taxon>Bacillati</taxon>
        <taxon>Actinomycetota</taxon>
        <taxon>Actinomycetes</taxon>
        <taxon>Pseudonocardiales</taxon>
        <taxon>Pseudonocardiaceae</taxon>
        <taxon>Pseudonocardia</taxon>
    </lineage>
</organism>
<reference evidence="2" key="1">
    <citation type="journal article" date="2019" name="Int. J. Syst. Evol. Microbiol.">
        <title>The Global Catalogue of Microorganisms (GCM) 10K type strain sequencing project: providing services to taxonomists for standard genome sequencing and annotation.</title>
        <authorList>
            <consortium name="The Broad Institute Genomics Platform"/>
            <consortium name="The Broad Institute Genome Sequencing Center for Infectious Disease"/>
            <person name="Wu L."/>
            <person name="Ma J."/>
        </authorList>
    </citation>
    <scope>NUCLEOTIDE SEQUENCE [LARGE SCALE GENOMIC DNA]</scope>
    <source>
        <strain evidence="2">JCM 18303</strain>
    </source>
</reference>
<comment type="caution">
    <text evidence="1">The sequence shown here is derived from an EMBL/GenBank/DDBJ whole genome shotgun (WGS) entry which is preliminary data.</text>
</comment>
<dbReference type="Pfam" id="PF13376">
    <property type="entry name" value="OmdA"/>
    <property type="match status" value="1"/>
</dbReference>
<dbReference type="SUPFAM" id="SSF141694">
    <property type="entry name" value="AF2212/PG0164-like"/>
    <property type="match status" value="1"/>
</dbReference>
<protein>
    <recommendedName>
        <fullName evidence="3">DUF1905 domain-containing protein</fullName>
    </recommendedName>
</protein>
<dbReference type="InterPro" id="IPR037079">
    <property type="entry name" value="AF2212/PG0164-like_sf"/>
</dbReference>
<dbReference type="InterPro" id="IPR015018">
    <property type="entry name" value="DUF1905"/>
</dbReference>
<keyword evidence="2" id="KW-1185">Reference proteome</keyword>
<proteinExistence type="predicted"/>
<dbReference type="Gene3D" id="2.40.30.100">
    <property type="entry name" value="AF2212/PG0164-like"/>
    <property type="match status" value="1"/>
</dbReference>
<dbReference type="RefSeq" id="WP_185058530.1">
    <property type="nucleotide sequence ID" value="NZ_BAABJP010000001.1"/>
</dbReference>
<dbReference type="Proteomes" id="UP001428817">
    <property type="component" value="Unassembled WGS sequence"/>
</dbReference>
<evidence type="ECO:0000313" key="1">
    <source>
        <dbReference type="EMBL" id="GAA5145087.1"/>
    </source>
</evidence>
<accession>A0ABP9PDZ8</accession>
<name>A0ABP9PDZ8_9PSEU</name>